<name>A0A8U0HTM2_9EURY</name>
<evidence type="ECO:0000256" key="8">
    <source>
        <dbReference type="SAM" id="Phobius"/>
    </source>
</evidence>
<feature type="transmembrane region" description="Helical" evidence="8">
    <location>
        <begin position="56"/>
        <end position="80"/>
    </location>
</feature>
<dbReference type="EMBL" id="CP096659">
    <property type="protein sequence ID" value="UPV74046.1"/>
    <property type="molecule type" value="Genomic_DNA"/>
</dbReference>
<dbReference type="InterPro" id="IPR023408">
    <property type="entry name" value="MscS_beta-dom_sf"/>
</dbReference>
<dbReference type="Pfam" id="PF21082">
    <property type="entry name" value="MS_channel_3rd"/>
    <property type="match status" value="1"/>
</dbReference>
<dbReference type="InterPro" id="IPR006685">
    <property type="entry name" value="MscS_channel_2nd"/>
</dbReference>
<dbReference type="Gene3D" id="2.30.30.60">
    <property type="match status" value="1"/>
</dbReference>
<keyword evidence="6 8" id="KW-0472">Membrane</keyword>
<dbReference type="InterPro" id="IPR011066">
    <property type="entry name" value="MscS_channel_C_sf"/>
</dbReference>
<dbReference type="GeneID" id="72186751"/>
<evidence type="ECO:0000256" key="1">
    <source>
        <dbReference type="ARBA" id="ARBA00004651"/>
    </source>
</evidence>
<evidence type="ECO:0000259" key="10">
    <source>
        <dbReference type="Pfam" id="PF21082"/>
    </source>
</evidence>
<evidence type="ECO:0000256" key="4">
    <source>
        <dbReference type="ARBA" id="ARBA00022692"/>
    </source>
</evidence>
<feature type="domain" description="Mechanosensitive ion channel MscS C-terminal" evidence="10">
    <location>
        <begin position="259"/>
        <end position="344"/>
    </location>
</feature>
<organism evidence="12 13">
    <name type="scientific">Halorussus limi</name>
    <dbReference type="NCBI Taxonomy" id="2938695"/>
    <lineage>
        <taxon>Archaea</taxon>
        <taxon>Methanobacteriati</taxon>
        <taxon>Methanobacteriota</taxon>
        <taxon>Stenosarchaea group</taxon>
        <taxon>Halobacteria</taxon>
        <taxon>Halobacteriales</taxon>
        <taxon>Haladaptataceae</taxon>
        <taxon>Halorussus</taxon>
    </lineage>
</organism>
<dbReference type="SUPFAM" id="SSF82861">
    <property type="entry name" value="Mechanosensitive channel protein MscS (YggB), transmembrane region"/>
    <property type="match status" value="1"/>
</dbReference>
<evidence type="ECO:0000313" key="12">
    <source>
        <dbReference type="EMBL" id="UPV74046.1"/>
    </source>
</evidence>
<dbReference type="AlphaFoldDB" id="A0A8U0HTM2"/>
<feature type="domain" description="Mechanosensitive ion channel MscS" evidence="9">
    <location>
        <begin position="190"/>
        <end position="253"/>
    </location>
</feature>
<dbReference type="KEGG" id="halx:M0R89_16090"/>
<keyword evidence="3" id="KW-1003">Cell membrane</keyword>
<feature type="domain" description="Mechanosensitive ion channel transmembrane helices 2/3" evidence="11">
    <location>
        <begin position="149"/>
        <end position="184"/>
    </location>
</feature>
<dbReference type="Proteomes" id="UP000830729">
    <property type="component" value="Chromosome"/>
</dbReference>
<comment type="similarity">
    <text evidence="2">Belongs to the MscS (TC 1.A.23) family.</text>
</comment>
<dbReference type="Gene3D" id="3.30.70.100">
    <property type="match status" value="1"/>
</dbReference>
<keyword evidence="4 8" id="KW-0812">Transmembrane</keyword>
<dbReference type="InterPro" id="IPR045275">
    <property type="entry name" value="MscS_archaea/bacteria_type"/>
</dbReference>
<sequence length="403" mass="43557">MRRPLDGILAAIDQLANFSQTEQIVATALILLTSVAAVWATRYVRPKLRRRFPRHVGDVVLLAGLAGGLLVTTVSLIVLWGQGKTAAQALDQITLTAGKGFAIILALVVLASAYVVTGFVKKAIDRFVEGHDTISQHQSEIVYRVSQLTVYVSAVSIILGLWDVDLSGLLVGAGFLGIVVGMAARQTLGALLAGFVLMFSRPFEIGDWVEIDDEEGIVTDISIVNTRIQTFAGEYVMIPNDIVSGEKIVNKSRKGRLRIEVEVGVDYEADVERAADLAEETMKELDEVLTVPTPKVVLKEFGDSAVTLALRCWIDKPSARRQWRARTAIIESVKATFDREGVKIPFPQRELTGRQESGGFRVAGETDLPEATADGGRAGSSQTDGGVTGQRADPSERNGGNEK</sequence>
<dbReference type="InterPro" id="IPR049278">
    <property type="entry name" value="MS_channel_C"/>
</dbReference>
<dbReference type="InterPro" id="IPR049142">
    <property type="entry name" value="MS_channel_1st"/>
</dbReference>
<dbReference type="PANTHER" id="PTHR30221:SF20">
    <property type="entry name" value="SMALL-CONDUCTANCE MECHANOSENSITIVE CHANNEL"/>
    <property type="match status" value="1"/>
</dbReference>
<evidence type="ECO:0000256" key="3">
    <source>
        <dbReference type="ARBA" id="ARBA00022475"/>
    </source>
</evidence>
<keyword evidence="5 8" id="KW-1133">Transmembrane helix</keyword>
<dbReference type="InterPro" id="IPR011014">
    <property type="entry name" value="MscS_channel_TM-2"/>
</dbReference>
<evidence type="ECO:0000256" key="5">
    <source>
        <dbReference type="ARBA" id="ARBA00022989"/>
    </source>
</evidence>
<gene>
    <name evidence="12" type="ORF">M0R89_16090</name>
</gene>
<evidence type="ECO:0000256" key="6">
    <source>
        <dbReference type="ARBA" id="ARBA00023136"/>
    </source>
</evidence>
<evidence type="ECO:0000256" key="7">
    <source>
        <dbReference type="SAM" id="MobiDB-lite"/>
    </source>
</evidence>
<dbReference type="SUPFAM" id="SSF82689">
    <property type="entry name" value="Mechanosensitive channel protein MscS (YggB), C-terminal domain"/>
    <property type="match status" value="1"/>
</dbReference>
<feature type="region of interest" description="Disordered" evidence="7">
    <location>
        <begin position="347"/>
        <end position="403"/>
    </location>
</feature>
<keyword evidence="13" id="KW-1185">Reference proteome</keyword>
<feature type="transmembrane region" description="Helical" evidence="8">
    <location>
        <begin position="100"/>
        <end position="120"/>
    </location>
</feature>
<feature type="compositionally biased region" description="Basic and acidic residues" evidence="7">
    <location>
        <begin position="393"/>
        <end position="403"/>
    </location>
</feature>
<evidence type="ECO:0000259" key="11">
    <source>
        <dbReference type="Pfam" id="PF21088"/>
    </source>
</evidence>
<dbReference type="Gene3D" id="1.10.287.1260">
    <property type="match status" value="1"/>
</dbReference>
<proteinExistence type="inferred from homology"/>
<dbReference type="Pfam" id="PF00924">
    <property type="entry name" value="MS_channel_2nd"/>
    <property type="match status" value="1"/>
</dbReference>
<dbReference type="PANTHER" id="PTHR30221">
    <property type="entry name" value="SMALL-CONDUCTANCE MECHANOSENSITIVE CHANNEL"/>
    <property type="match status" value="1"/>
</dbReference>
<dbReference type="GO" id="GO:0005886">
    <property type="term" value="C:plasma membrane"/>
    <property type="evidence" value="ECO:0007669"/>
    <property type="project" value="UniProtKB-SubCell"/>
</dbReference>
<dbReference type="InterPro" id="IPR010920">
    <property type="entry name" value="LSM_dom_sf"/>
</dbReference>
<reference evidence="12 13" key="1">
    <citation type="submission" date="2022-04" db="EMBL/GenBank/DDBJ databases">
        <title>Diverse halophilic archaea isolated from saline environments.</title>
        <authorList>
            <person name="Cui H.-L."/>
        </authorList>
    </citation>
    <scope>NUCLEOTIDE SEQUENCE [LARGE SCALE GENOMIC DNA]</scope>
    <source>
        <strain evidence="12 13">XZYJT49</strain>
    </source>
</reference>
<feature type="transmembrane region" description="Helical" evidence="8">
    <location>
        <begin position="174"/>
        <end position="199"/>
    </location>
</feature>
<evidence type="ECO:0000313" key="13">
    <source>
        <dbReference type="Proteomes" id="UP000830729"/>
    </source>
</evidence>
<evidence type="ECO:0000256" key="2">
    <source>
        <dbReference type="ARBA" id="ARBA00008017"/>
    </source>
</evidence>
<dbReference type="SUPFAM" id="SSF50182">
    <property type="entry name" value="Sm-like ribonucleoproteins"/>
    <property type="match status" value="1"/>
</dbReference>
<feature type="transmembrane region" description="Helical" evidence="8">
    <location>
        <begin position="24"/>
        <end position="44"/>
    </location>
</feature>
<comment type="subcellular location">
    <subcellularLocation>
        <location evidence="1">Cell membrane</location>
        <topology evidence="1">Multi-pass membrane protein</topology>
    </subcellularLocation>
</comment>
<protein>
    <submittedName>
        <fullName evidence="12">Mechanosensitive ion channel family protein</fullName>
    </submittedName>
</protein>
<dbReference type="RefSeq" id="WP_248650095.1">
    <property type="nucleotide sequence ID" value="NZ_CP096659.1"/>
</dbReference>
<feature type="transmembrane region" description="Helical" evidence="8">
    <location>
        <begin position="141"/>
        <end position="162"/>
    </location>
</feature>
<dbReference type="Pfam" id="PF21088">
    <property type="entry name" value="MS_channel_1st"/>
    <property type="match status" value="1"/>
</dbReference>
<accession>A0A8U0HTM2</accession>
<evidence type="ECO:0000259" key="9">
    <source>
        <dbReference type="Pfam" id="PF00924"/>
    </source>
</evidence>
<dbReference type="GO" id="GO:0008381">
    <property type="term" value="F:mechanosensitive monoatomic ion channel activity"/>
    <property type="evidence" value="ECO:0007669"/>
    <property type="project" value="InterPro"/>
</dbReference>